<evidence type="ECO:0008006" key="4">
    <source>
        <dbReference type="Google" id="ProtNLM"/>
    </source>
</evidence>
<dbReference type="RefSeq" id="WP_139163041.1">
    <property type="nucleotide sequence ID" value="NZ_FMXO01000025.1"/>
</dbReference>
<dbReference type="OrthoDB" id="5520974at2"/>
<dbReference type="EMBL" id="FMXO01000025">
    <property type="protein sequence ID" value="SDB61536.1"/>
    <property type="molecule type" value="Genomic_DNA"/>
</dbReference>
<accession>A0A1G6EVT6</accession>
<evidence type="ECO:0000256" key="1">
    <source>
        <dbReference type="SAM" id="MobiDB-lite"/>
    </source>
</evidence>
<proteinExistence type="predicted"/>
<reference evidence="2 3" key="1">
    <citation type="submission" date="2016-10" db="EMBL/GenBank/DDBJ databases">
        <authorList>
            <person name="de Groot N.N."/>
        </authorList>
    </citation>
    <scope>NUCLEOTIDE SEQUENCE [LARGE SCALE GENOMIC DNA]</scope>
    <source>
        <strain evidence="2 3">ASO4-2</strain>
    </source>
</reference>
<name>A0A1G6EVT6_9BACT</name>
<evidence type="ECO:0000313" key="3">
    <source>
        <dbReference type="Proteomes" id="UP000198771"/>
    </source>
</evidence>
<organism evidence="2 3">
    <name type="scientific">Desulfonatronum thiosulfatophilum</name>
    <dbReference type="NCBI Taxonomy" id="617002"/>
    <lineage>
        <taxon>Bacteria</taxon>
        <taxon>Pseudomonadati</taxon>
        <taxon>Thermodesulfobacteriota</taxon>
        <taxon>Desulfovibrionia</taxon>
        <taxon>Desulfovibrionales</taxon>
        <taxon>Desulfonatronaceae</taxon>
        <taxon>Desulfonatronum</taxon>
    </lineage>
</organism>
<dbReference type="STRING" id="617002.SAMN05660653_03207"/>
<keyword evidence="3" id="KW-1185">Reference proteome</keyword>
<dbReference type="Proteomes" id="UP000198771">
    <property type="component" value="Unassembled WGS sequence"/>
</dbReference>
<dbReference type="AlphaFoldDB" id="A0A1G6EVT6"/>
<feature type="region of interest" description="Disordered" evidence="1">
    <location>
        <begin position="134"/>
        <end position="158"/>
    </location>
</feature>
<sequence length="158" mass="17322">MNDVTGANNTPNSERSVEDIRQDIAREKENISHTVEQIGSRFKSKMDWREQVSKNPYISLGVAASLGYLASRALMPRPTPLERLLHPIADEVRDTLQVLMPPRSGPGIIRLTLTGIATRIASNMLKDASKKVTNGVSEASAHSRRGSTTGMPSGYESY</sequence>
<evidence type="ECO:0000313" key="2">
    <source>
        <dbReference type="EMBL" id="SDB61536.1"/>
    </source>
</evidence>
<gene>
    <name evidence="2" type="ORF">SAMN05660653_03207</name>
</gene>
<protein>
    <recommendedName>
        <fullName evidence="4">DUF3618 domain-containing protein</fullName>
    </recommendedName>
</protein>